<proteinExistence type="predicted"/>
<keyword evidence="2" id="KW-0808">Transferase</keyword>
<dbReference type="CDD" id="cd00761">
    <property type="entry name" value="Glyco_tranf_GTA_type"/>
    <property type="match status" value="1"/>
</dbReference>
<dbReference type="PANTHER" id="PTHR22916:SF3">
    <property type="entry name" value="UDP-GLCNAC:BETAGAL BETA-1,3-N-ACETYLGLUCOSAMINYLTRANSFERASE-LIKE PROTEIN 1"/>
    <property type="match status" value="1"/>
</dbReference>
<dbReference type="InterPro" id="IPR001173">
    <property type="entry name" value="Glyco_trans_2-like"/>
</dbReference>
<dbReference type="SUPFAM" id="SSF53448">
    <property type="entry name" value="Nucleotide-diphospho-sugar transferases"/>
    <property type="match status" value="1"/>
</dbReference>
<dbReference type="EMBL" id="CP043498">
    <property type="protein sequence ID" value="QFY61041.1"/>
    <property type="molecule type" value="Genomic_DNA"/>
</dbReference>
<dbReference type="InterPro" id="IPR029044">
    <property type="entry name" value="Nucleotide-diphossugar_trans"/>
</dbReference>
<gene>
    <name evidence="2" type="ORF">FZ934_11830</name>
</gene>
<evidence type="ECO:0000313" key="2">
    <source>
        <dbReference type="EMBL" id="QFY61041.1"/>
    </source>
</evidence>
<dbReference type="Gene3D" id="3.90.550.10">
    <property type="entry name" value="Spore Coat Polysaccharide Biosynthesis Protein SpsA, Chain A"/>
    <property type="match status" value="1"/>
</dbReference>
<evidence type="ECO:0000313" key="3">
    <source>
        <dbReference type="Proteomes" id="UP000326881"/>
    </source>
</evidence>
<reference evidence="2 3" key="1">
    <citation type="submission" date="2019-08" db="EMBL/GenBank/DDBJ databases">
        <title>Prosopis cineraria nodule microbiome.</title>
        <authorList>
            <person name="Ali R."/>
            <person name="Chaluvadi S.R."/>
            <person name="Wang X."/>
        </authorList>
    </citation>
    <scope>NUCLEOTIDE SEQUENCE [LARGE SCALE GENOMIC DNA]</scope>
    <source>
        <strain evidence="2 3">BG7</strain>
    </source>
</reference>
<dbReference type="OrthoDB" id="5291101at2"/>
<sequence>MTPSAPDVTFIIAAYNAADTLARAIDSALAQTGVSVEVIVADDCSTDETRAVAESYAGSNVRLLALPRNGGPSVARNAAIAEAKGRWLAVLDSDDAVTPERMARLIARAEKAGTQIAVDNLRVIRADGTPAETMFAERTLQETPELTLSAFIRSNALFEATHNFGYLKPVFLRSFIESHGLEFDEALRIGEDYLFLAAALALGGRCVIEPAVGYDYHIREGSISRVLALHHIDDMIEGDKNFLEHHRLDAEAAAAQTFRTRSLHKGRAFLVLVQNIKDRSVFSAIRTAWNDPGALAHLRMPVVARLNRAMMPLRKLTGADTDLPAIDGTTRSSQRIEP</sequence>
<dbReference type="Pfam" id="PF00535">
    <property type="entry name" value="Glycos_transf_2"/>
    <property type="match status" value="1"/>
</dbReference>
<name>A0A5Q0CAY9_9HYPH</name>
<dbReference type="PANTHER" id="PTHR22916">
    <property type="entry name" value="GLYCOSYLTRANSFERASE"/>
    <property type="match status" value="1"/>
</dbReference>
<accession>A0A5Q0CAY9</accession>
<organism evidence="2 3">
    <name type="scientific">Rhizobium grahamii</name>
    <dbReference type="NCBI Taxonomy" id="1120045"/>
    <lineage>
        <taxon>Bacteria</taxon>
        <taxon>Pseudomonadati</taxon>
        <taxon>Pseudomonadota</taxon>
        <taxon>Alphaproteobacteria</taxon>
        <taxon>Hyphomicrobiales</taxon>
        <taxon>Rhizobiaceae</taxon>
        <taxon>Rhizobium/Agrobacterium group</taxon>
        <taxon>Rhizobium</taxon>
    </lineage>
</organism>
<dbReference type="KEGG" id="rgr:FZ934_11830"/>
<keyword evidence="3" id="KW-1185">Reference proteome</keyword>
<dbReference type="RefSeq" id="WP_153271210.1">
    <property type="nucleotide sequence ID" value="NZ_CP043498.1"/>
</dbReference>
<evidence type="ECO:0000259" key="1">
    <source>
        <dbReference type="Pfam" id="PF00535"/>
    </source>
</evidence>
<dbReference type="AlphaFoldDB" id="A0A5Q0CAY9"/>
<dbReference type="Proteomes" id="UP000326881">
    <property type="component" value="Chromosome"/>
</dbReference>
<feature type="domain" description="Glycosyltransferase 2-like" evidence="1">
    <location>
        <begin position="10"/>
        <end position="171"/>
    </location>
</feature>
<dbReference type="GO" id="GO:0016758">
    <property type="term" value="F:hexosyltransferase activity"/>
    <property type="evidence" value="ECO:0007669"/>
    <property type="project" value="UniProtKB-ARBA"/>
</dbReference>
<protein>
    <submittedName>
        <fullName evidence="2">Glycosyltransferase family 2 protein</fullName>
    </submittedName>
</protein>